<sequence>MTQDRSRAKLREDETQCTIDDASSRKNGHRPESSTFIKAILDTARSSEKIITLETSAKNSYGITSTRKHIIDKVHYISVITEIDGIPLNPMPKNEQFFQRLGRLSQGTVFNVVVQPRDLVKIAQAKAQTLQQLQS</sequence>
<dbReference type="WBParaSite" id="jg6598">
    <property type="protein sequence ID" value="jg6598"/>
    <property type="gene ID" value="jg6598"/>
</dbReference>
<protein>
    <submittedName>
        <fullName evidence="3">Uncharacterized protein</fullName>
    </submittedName>
</protein>
<feature type="compositionally biased region" description="Basic and acidic residues" evidence="1">
    <location>
        <begin position="1"/>
        <end position="14"/>
    </location>
</feature>
<proteinExistence type="predicted"/>
<evidence type="ECO:0000313" key="3">
    <source>
        <dbReference type="WBParaSite" id="jg6598"/>
    </source>
</evidence>
<evidence type="ECO:0000313" key="2">
    <source>
        <dbReference type="Proteomes" id="UP000887574"/>
    </source>
</evidence>
<reference evidence="3" key="1">
    <citation type="submission" date="2022-11" db="UniProtKB">
        <authorList>
            <consortium name="WormBaseParasite"/>
        </authorList>
    </citation>
    <scope>IDENTIFICATION</scope>
</reference>
<organism evidence="2 3">
    <name type="scientific">Ditylenchus dipsaci</name>
    <dbReference type="NCBI Taxonomy" id="166011"/>
    <lineage>
        <taxon>Eukaryota</taxon>
        <taxon>Metazoa</taxon>
        <taxon>Ecdysozoa</taxon>
        <taxon>Nematoda</taxon>
        <taxon>Chromadorea</taxon>
        <taxon>Rhabditida</taxon>
        <taxon>Tylenchina</taxon>
        <taxon>Tylenchomorpha</taxon>
        <taxon>Sphaerularioidea</taxon>
        <taxon>Anguinidae</taxon>
        <taxon>Anguininae</taxon>
        <taxon>Ditylenchus</taxon>
    </lineage>
</organism>
<dbReference type="Proteomes" id="UP000887574">
    <property type="component" value="Unplaced"/>
</dbReference>
<evidence type="ECO:0000256" key="1">
    <source>
        <dbReference type="SAM" id="MobiDB-lite"/>
    </source>
</evidence>
<name>A0A915EI69_9BILA</name>
<accession>A0A915EI69</accession>
<feature type="region of interest" description="Disordered" evidence="1">
    <location>
        <begin position="1"/>
        <end position="32"/>
    </location>
</feature>
<dbReference type="AlphaFoldDB" id="A0A915EI69"/>
<keyword evidence="2" id="KW-1185">Reference proteome</keyword>